<evidence type="ECO:0000313" key="20">
    <source>
        <dbReference type="Proteomes" id="UP001500051"/>
    </source>
</evidence>
<keyword evidence="12 17" id="KW-0472">Membrane</keyword>
<feature type="region of interest" description="Disordered" evidence="16">
    <location>
        <begin position="244"/>
        <end position="263"/>
    </location>
</feature>
<dbReference type="InterPro" id="IPR014222">
    <property type="entry name" value="Cyt_c_oxidase_su2"/>
</dbReference>
<dbReference type="PANTHER" id="PTHR22888">
    <property type="entry name" value="CYTOCHROME C OXIDASE, SUBUNIT II"/>
    <property type="match status" value="1"/>
</dbReference>
<dbReference type="CDD" id="cd13919">
    <property type="entry name" value="CuRO_HCO_II_like_5"/>
    <property type="match status" value="1"/>
</dbReference>
<dbReference type="Gene3D" id="1.10.287.90">
    <property type="match status" value="1"/>
</dbReference>
<proteinExistence type="inferred from homology"/>
<dbReference type="InterPro" id="IPR001505">
    <property type="entry name" value="Copper_CuA"/>
</dbReference>
<dbReference type="PROSITE" id="PS00078">
    <property type="entry name" value="COX2"/>
    <property type="match status" value="1"/>
</dbReference>
<organism evidence="19 20">
    <name type="scientific">Microlunatus aurantiacus</name>
    <dbReference type="NCBI Taxonomy" id="446786"/>
    <lineage>
        <taxon>Bacteria</taxon>
        <taxon>Bacillati</taxon>
        <taxon>Actinomycetota</taxon>
        <taxon>Actinomycetes</taxon>
        <taxon>Propionibacteriales</taxon>
        <taxon>Propionibacteriaceae</taxon>
        <taxon>Microlunatus</taxon>
    </lineage>
</organism>
<accession>A0ABP7DVM9</accession>
<comment type="subcellular location">
    <subcellularLocation>
        <location evidence="1">Membrane</location>
        <topology evidence="1">Multi-pass membrane protein</topology>
    </subcellularLocation>
</comment>
<evidence type="ECO:0000256" key="8">
    <source>
        <dbReference type="ARBA" id="ARBA00022967"/>
    </source>
</evidence>
<dbReference type="PRINTS" id="PR01166">
    <property type="entry name" value="CYCOXIDASEII"/>
</dbReference>
<dbReference type="InterPro" id="IPR036257">
    <property type="entry name" value="Cyt_c_oxidase_su2_TM_sf"/>
</dbReference>
<evidence type="ECO:0000256" key="13">
    <source>
        <dbReference type="ARBA" id="ARBA00024688"/>
    </source>
</evidence>
<comment type="function">
    <text evidence="13">Subunits I and II form the functional core of the enzyme complex. Electrons originating in cytochrome c are transferred via heme a and Cu(A) to the binuclear center formed by heme a3 and Cu(B).</text>
</comment>
<evidence type="ECO:0000256" key="11">
    <source>
        <dbReference type="ARBA" id="ARBA00023008"/>
    </source>
</evidence>
<reference evidence="20" key="1">
    <citation type="journal article" date="2019" name="Int. J. Syst. Evol. Microbiol.">
        <title>The Global Catalogue of Microorganisms (GCM) 10K type strain sequencing project: providing services to taxonomists for standard genome sequencing and annotation.</title>
        <authorList>
            <consortium name="The Broad Institute Genomics Platform"/>
            <consortium name="The Broad Institute Genome Sequencing Center for Infectious Disease"/>
            <person name="Wu L."/>
            <person name="Ma J."/>
        </authorList>
    </citation>
    <scope>NUCLEOTIDE SEQUENCE [LARGE SCALE GENOMIC DNA]</scope>
    <source>
        <strain evidence="20">JCM 16548</strain>
    </source>
</reference>
<evidence type="ECO:0000256" key="7">
    <source>
        <dbReference type="ARBA" id="ARBA00022723"/>
    </source>
</evidence>
<evidence type="ECO:0000256" key="16">
    <source>
        <dbReference type="SAM" id="MobiDB-lite"/>
    </source>
</evidence>
<dbReference type="PROSITE" id="PS50857">
    <property type="entry name" value="COX2_CUA"/>
    <property type="match status" value="1"/>
</dbReference>
<dbReference type="InterPro" id="IPR002429">
    <property type="entry name" value="CcO_II-like_C"/>
</dbReference>
<dbReference type="RefSeq" id="WP_344813178.1">
    <property type="nucleotide sequence ID" value="NZ_BAAAYX010000013.1"/>
</dbReference>
<keyword evidence="10 17" id="KW-1133">Transmembrane helix</keyword>
<keyword evidence="4" id="KW-0813">Transport</keyword>
<dbReference type="EC" id="7.1.1.9" evidence="3"/>
<evidence type="ECO:0000256" key="3">
    <source>
        <dbReference type="ARBA" id="ARBA00012949"/>
    </source>
</evidence>
<evidence type="ECO:0000256" key="14">
    <source>
        <dbReference type="ARBA" id="ARBA00031399"/>
    </source>
</evidence>
<keyword evidence="6 17" id="KW-0812">Transmembrane</keyword>
<comment type="similarity">
    <text evidence="2">Belongs to the cytochrome c oxidase subunit 2 family.</text>
</comment>
<evidence type="ECO:0000256" key="5">
    <source>
        <dbReference type="ARBA" id="ARBA00022660"/>
    </source>
</evidence>
<comment type="catalytic activity">
    <reaction evidence="15">
        <text>4 Fe(II)-[cytochrome c] + O2 + 8 H(+)(in) = 4 Fe(III)-[cytochrome c] + 2 H2O + 4 H(+)(out)</text>
        <dbReference type="Rhea" id="RHEA:11436"/>
        <dbReference type="Rhea" id="RHEA-COMP:10350"/>
        <dbReference type="Rhea" id="RHEA-COMP:14399"/>
        <dbReference type="ChEBI" id="CHEBI:15377"/>
        <dbReference type="ChEBI" id="CHEBI:15378"/>
        <dbReference type="ChEBI" id="CHEBI:15379"/>
        <dbReference type="ChEBI" id="CHEBI:29033"/>
        <dbReference type="ChEBI" id="CHEBI:29034"/>
        <dbReference type="EC" id="7.1.1.9"/>
    </reaction>
</comment>
<evidence type="ECO:0000256" key="10">
    <source>
        <dbReference type="ARBA" id="ARBA00022989"/>
    </source>
</evidence>
<dbReference type="PANTHER" id="PTHR22888:SF9">
    <property type="entry name" value="CYTOCHROME C OXIDASE SUBUNIT 2"/>
    <property type="match status" value="1"/>
</dbReference>
<dbReference type="InterPro" id="IPR008972">
    <property type="entry name" value="Cupredoxin"/>
</dbReference>
<evidence type="ECO:0000256" key="6">
    <source>
        <dbReference type="ARBA" id="ARBA00022692"/>
    </source>
</evidence>
<dbReference type="Proteomes" id="UP001500051">
    <property type="component" value="Unassembled WGS sequence"/>
</dbReference>
<protein>
    <recommendedName>
        <fullName evidence="3">cytochrome-c oxidase</fullName>
        <ecNumber evidence="3">7.1.1.9</ecNumber>
    </recommendedName>
    <alternativeName>
        <fullName evidence="14">Cytochrome aa3 subunit 2</fullName>
    </alternativeName>
</protein>
<feature type="domain" description="Cytochrome oxidase subunit II copper A binding" evidence="18">
    <location>
        <begin position="110"/>
        <end position="235"/>
    </location>
</feature>
<dbReference type="NCBIfam" id="TIGR02866">
    <property type="entry name" value="CoxB"/>
    <property type="match status" value="1"/>
</dbReference>
<evidence type="ECO:0000259" key="18">
    <source>
        <dbReference type="PROSITE" id="PS50857"/>
    </source>
</evidence>
<dbReference type="Gene3D" id="2.60.40.420">
    <property type="entry name" value="Cupredoxins - blue copper proteins"/>
    <property type="match status" value="1"/>
</dbReference>
<keyword evidence="5" id="KW-0679">Respiratory chain</keyword>
<keyword evidence="11" id="KW-0186">Copper</keyword>
<feature type="transmembrane region" description="Helical" evidence="17">
    <location>
        <begin position="80"/>
        <end position="100"/>
    </location>
</feature>
<name>A0ABP7DVM9_9ACTN</name>
<keyword evidence="8" id="KW-1278">Translocase</keyword>
<evidence type="ECO:0000313" key="19">
    <source>
        <dbReference type="EMBL" id="GAA3709540.1"/>
    </source>
</evidence>
<evidence type="ECO:0000256" key="2">
    <source>
        <dbReference type="ARBA" id="ARBA00007866"/>
    </source>
</evidence>
<evidence type="ECO:0000256" key="9">
    <source>
        <dbReference type="ARBA" id="ARBA00022982"/>
    </source>
</evidence>
<dbReference type="SUPFAM" id="SSF81464">
    <property type="entry name" value="Cytochrome c oxidase subunit II-like, transmembrane region"/>
    <property type="match status" value="1"/>
</dbReference>
<evidence type="ECO:0000256" key="17">
    <source>
        <dbReference type="SAM" id="Phobius"/>
    </source>
</evidence>
<dbReference type="SUPFAM" id="SSF49503">
    <property type="entry name" value="Cupredoxins"/>
    <property type="match status" value="1"/>
</dbReference>
<sequence length="263" mass="29106">MLFLASCSIQDTTNEFQRLGLPEPASSNAIPIGDLWIGTWIAAGAVGILVWGLIGWAVLRYRRRSNLLPRQNRYNLPMEIMYTIVPFVIIGVLFYFTVIAQNKVLERDPDPAVTVEVVGQKWSWTFNYKSADNPDVGTDVYNAGTISETPDLYLPVGQRVQFDLRSPDVIHSFWVPAFYQKMDVVPGRDNSFQTTPTKEGVFAGKCAELCGTYHSAMLFNVHVVSEAEYTAYLKTLVAKGQTGEATGPANANKFGPAGEGQTR</sequence>
<evidence type="ECO:0000256" key="4">
    <source>
        <dbReference type="ARBA" id="ARBA00022448"/>
    </source>
</evidence>
<feature type="transmembrane region" description="Helical" evidence="17">
    <location>
        <begin position="35"/>
        <end position="59"/>
    </location>
</feature>
<evidence type="ECO:0000256" key="12">
    <source>
        <dbReference type="ARBA" id="ARBA00023136"/>
    </source>
</evidence>
<dbReference type="InterPro" id="IPR045187">
    <property type="entry name" value="CcO_II"/>
</dbReference>
<dbReference type="EMBL" id="BAAAYX010000013">
    <property type="protein sequence ID" value="GAA3709540.1"/>
    <property type="molecule type" value="Genomic_DNA"/>
</dbReference>
<evidence type="ECO:0000256" key="1">
    <source>
        <dbReference type="ARBA" id="ARBA00004141"/>
    </source>
</evidence>
<keyword evidence="7" id="KW-0479">Metal-binding</keyword>
<evidence type="ECO:0000256" key="15">
    <source>
        <dbReference type="ARBA" id="ARBA00047816"/>
    </source>
</evidence>
<comment type="caution">
    <text evidence="19">The sequence shown here is derived from an EMBL/GenBank/DDBJ whole genome shotgun (WGS) entry which is preliminary data.</text>
</comment>
<dbReference type="Pfam" id="PF00116">
    <property type="entry name" value="COX2"/>
    <property type="match status" value="1"/>
</dbReference>
<keyword evidence="9" id="KW-0249">Electron transport</keyword>
<gene>
    <name evidence="19" type="primary">coxB</name>
    <name evidence="19" type="ORF">GCM10022204_29790</name>
</gene>
<keyword evidence="20" id="KW-1185">Reference proteome</keyword>